<sequence length="21" mass="2128">MANLLLSSASSDGNHQLVVTA</sequence>
<reference evidence="2" key="2">
    <citation type="submission" date="2023-04" db="EMBL/GenBank/DDBJ databases">
        <authorList>
            <person name="Bruccoleri R.E."/>
            <person name="Oakeley E.J."/>
            <person name="Faust A.-M."/>
            <person name="Dessus-Babus S."/>
            <person name="Altorfer M."/>
            <person name="Burckhardt D."/>
            <person name="Oertli M."/>
            <person name="Naumann U."/>
            <person name="Petersen F."/>
            <person name="Wong J."/>
        </authorList>
    </citation>
    <scope>NUCLEOTIDE SEQUENCE</scope>
    <source>
        <strain evidence="2">GSM-AAB239-AS_SAM_17_03QT</strain>
        <tissue evidence="2">Leaf</tissue>
    </source>
</reference>
<name>A0AAX6ECG0_IRIPA</name>
<dbReference type="AlphaFoldDB" id="A0AAX6ECG0"/>
<feature type="region of interest" description="Disordered" evidence="1">
    <location>
        <begin position="1"/>
        <end position="21"/>
    </location>
</feature>
<proteinExistence type="predicted"/>
<dbReference type="EMBL" id="JANAVB010037819">
    <property type="protein sequence ID" value="KAJ6801610.1"/>
    <property type="molecule type" value="Genomic_DNA"/>
</dbReference>
<accession>A0AAX6ECG0</accession>
<comment type="caution">
    <text evidence="2">The sequence shown here is derived from an EMBL/GenBank/DDBJ whole genome shotgun (WGS) entry which is preliminary data.</text>
</comment>
<organism evidence="2 3">
    <name type="scientific">Iris pallida</name>
    <name type="common">Sweet iris</name>
    <dbReference type="NCBI Taxonomy" id="29817"/>
    <lineage>
        <taxon>Eukaryota</taxon>
        <taxon>Viridiplantae</taxon>
        <taxon>Streptophyta</taxon>
        <taxon>Embryophyta</taxon>
        <taxon>Tracheophyta</taxon>
        <taxon>Spermatophyta</taxon>
        <taxon>Magnoliopsida</taxon>
        <taxon>Liliopsida</taxon>
        <taxon>Asparagales</taxon>
        <taxon>Iridaceae</taxon>
        <taxon>Iridoideae</taxon>
        <taxon>Irideae</taxon>
        <taxon>Iris</taxon>
    </lineage>
</organism>
<dbReference type="Proteomes" id="UP001140949">
    <property type="component" value="Unassembled WGS sequence"/>
</dbReference>
<reference evidence="2" key="1">
    <citation type="journal article" date="2023" name="GigaByte">
        <title>Genome assembly of the bearded iris, Iris pallida Lam.</title>
        <authorList>
            <person name="Bruccoleri R.E."/>
            <person name="Oakeley E.J."/>
            <person name="Faust A.M.E."/>
            <person name="Altorfer M."/>
            <person name="Dessus-Babus S."/>
            <person name="Burckhardt D."/>
            <person name="Oertli M."/>
            <person name="Naumann U."/>
            <person name="Petersen F."/>
            <person name="Wong J."/>
        </authorList>
    </citation>
    <scope>NUCLEOTIDE SEQUENCE</scope>
    <source>
        <strain evidence="2">GSM-AAB239-AS_SAM_17_03QT</strain>
    </source>
</reference>
<evidence type="ECO:0000313" key="3">
    <source>
        <dbReference type="Proteomes" id="UP001140949"/>
    </source>
</evidence>
<keyword evidence="3" id="KW-1185">Reference proteome</keyword>
<gene>
    <name evidence="2" type="ORF">M6B38_196915</name>
</gene>
<evidence type="ECO:0000256" key="1">
    <source>
        <dbReference type="SAM" id="MobiDB-lite"/>
    </source>
</evidence>
<evidence type="ECO:0000313" key="2">
    <source>
        <dbReference type="EMBL" id="KAJ6801610.1"/>
    </source>
</evidence>
<protein>
    <submittedName>
        <fullName evidence="2">Uncharacterized protein</fullName>
    </submittedName>
</protein>